<dbReference type="CDD" id="cd14744">
    <property type="entry name" value="PAAR_CT_2"/>
    <property type="match status" value="1"/>
</dbReference>
<dbReference type="Gene3D" id="2.60.200.60">
    <property type="match status" value="1"/>
</dbReference>
<gene>
    <name evidence="2" type="ORF">FOC81_05400</name>
</gene>
<feature type="compositionally biased region" description="Basic and acidic residues" evidence="1">
    <location>
        <begin position="1"/>
        <end position="14"/>
    </location>
</feature>
<reference evidence="2 3" key="1">
    <citation type="submission" date="2020-05" db="EMBL/GenBank/DDBJ databases">
        <title>FDA dAtabase for Regulatory Grade micrObial Sequences (FDA-ARGOS): Supporting development and validation of Infectious Disease Dx tests.</title>
        <authorList>
            <person name="Sproer C."/>
            <person name="Gronow S."/>
            <person name="Severitt S."/>
            <person name="Schroder I."/>
            <person name="Tallon L."/>
            <person name="Sadzewicz L."/>
            <person name="Zhao X."/>
            <person name="Vavikolanu K."/>
            <person name="Mehta A."/>
            <person name="Aluvathingal J."/>
            <person name="Nadendla S."/>
            <person name="Myers T."/>
            <person name="Yan Y."/>
            <person name="Sichtig H."/>
        </authorList>
    </citation>
    <scope>NUCLEOTIDE SEQUENCE [LARGE SCALE GENOMIC DNA]</scope>
    <source>
        <strain evidence="2 3">FDAARGOS_787</strain>
    </source>
</reference>
<dbReference type="RefSeq" id="WP_174715879.1">
    <property type="nucleotide sequence ID" value="NZ_CP054569.1"/>
</dbReference>
<sequence>MSERAIIRRGDRTSHGGTVVEGHPTSMLLGREIALVGHKVVCPKCKGAFPILPDPGRNHSFMGNDTAVEGMRAACGAVLIASQMVARIGEAEGLSEPAGNPTPQSETLCLECLESAARTAATTVARG</sequence>
<evidence type="ECO:0000313" key="2">
    <source>
        <dbReference type="EMBL" id="QKQ46155.1"/>
    </source>
</evidence>
<dbReference type="EMBL" id="CP054569">
    <property type="protein sequence ID" value="QKQ46155.1"/>
    <property type="molecule type" value="Genomic_DNA"/>
</dbReference>
<name>A0A6N0JGE3_ACHDE</name>
<evidence type="ECO:0000256" key="1">
    <source>
        <dbReference type="SAM" id="MobiDB-lite"/>
    </source>
</evidence>
<dbReference type="Proteomes" id="UP000509782">
    <property type="component" value="Chromosome"/>
</dbReference>
<evidence type="ECO:0000313" key="3">
    <source>
        <dbReference type="Proteomes" id="UP000509782"/>
    </source>
</evidence>
<proteinExistence type="predicted"/>
<organism evidence="2 3">
    <name type="scientific">Achromobacter denitrificans</name>
    <name type="common">Alcaligenes denitrificans</name>
    <dbReference type="NCBI Taxonomy" id="32002"/>
    <lineage>
        <taxon>Bacteria</taxon>
        <taxon>Pseudomonadati</taxon>
        <taxon>Pseudomonadota</taxon>
        <taxon>Betaproteobacteria</taxon>
        <taxon>Burkholderiales</taxon>
        <taxon>Alcaligenaceae</taxon>
        <taxon>Achromobacter</taxon>
    </lineage>
</organism>
<dbReference type="Pfam" id="PF05488">
    <property type="entry name" value="PAAR_motif"/>
    <property type="match status" value="1"/>
</dbReference>
<dbReference type="InterPro" id="IPR008727">
    <property type="entry name" value="PAAR_motif"/>
</dbReference>
<feature type="region of interest" description="Disordered" evidence="1">
    <location>
        <begin position="1"/>
        <end position="20"/>
    </location>
</feature>
<dbReference type="AlphaFoldDB" id="A0A6N0JGE3"/>
<accession>A0A6N0JGE3</accession>
<protein>
    <submittedName>
        <fullName evidence="2">PAAR domain-containing protein</fullName>
    </submittedName>
</protein>